<sequence>MAEAHCSTTQSTSIHPISTTHRPPPTRVTLTHHQPSCNASLPLLSQGGQIGPPLPPTLSSTRERLRELTTTGRPTHAGFGEAAITT</sequence>
<organism evidence="2 3">
    <name type="scientific">Mycena citricolor</name>
    <dbReference type="NCBI Taxonomy" id="2018698"/>
    <lineage>
        <taxon>Eukaryota</taxon>
        <taxon>Fungi</taxon>
        <taxon>Dikarya</taxon>
        <taxon>Basidiomycota</taxon>
        <taxon>Agaricomycotina</taxon>
        <taxon>Agaricomycetes</taxon>
        <taxon>Agaricomycetidae</taxon>
        <taxon>Agaricales</taxon>
        <taxon>Marasmiineae</taxon>
        <taxon>Mycenaceae</taxon>
        <taxon>Mycena</taxon>
    </lineage>
</organism>
<feature type="region of interest" description="Disordered" evidence="1">
    <location>
        <begin position="38"/>
        <end position="58"/>
    </location>
</feature>
<protein>
    <submittedName>
        <fullName evidence="2">Uncharacterized protein</fullName>
    </submittedName>
</protein>
<dbReference type="EMBL" id="CAVNYO010000108">
    <property type="protein sequence ID" value="CAK5266266.1"/>
    <property type="molecule type" value="Genomic_DNA"/>
</dbReference>
<proteinExistence type="predicted"/>
<dbReference type="AlphaFoldDB" id="A0AAD2GZ34"/>
<accession>A0AAD2GZ34</accession>
<evidence type="ECO:0000256" key="1">
    <source>
        <dbReference type="SAM" id="MobiDB-lite"/>
    </source>
</evidence>
<feature type="region of interest" description="Disordered" evidence="1">
    <location>
        <begin position="1"/>
        <end position="26"/>
    </location>
</feature>
<evidence type="ECO:0000313" key="2">
    <source>
        <dbReference type="EMBL" id="CAK5266266.1"/>
    </source>
</evidence>
<keyword evidence="3" id="KW-1185">Reference proteome</keyword>
<evidence type="ECO:0000313" key="3">
    <source>
        <dbReference type="Proteomes" id="UP001295794"/>
    </source>
</evidence>
<gene>
    <name evidence="2" type="ORF">MYCIT1_LOCUS7925</name>
</gene>
<name>A0AAD2GZ34_9AGAR</name>
<dbReference type="Proteomes" id="UP001295794">
    <property type="component" value="Unassembled WGS sequence"/>
</dbReference>
<comment type="caution">
    <text evidence="2">The sequence shown here is derived from an EMBL/GenBank/DDBJ whole genome shotgun (WGS) entry which is preliminary data.</text>
</comment>
<reference evidence="2" key="1">
    <citation type="submission" date="2023-11" db="EMBL/GenBank/DDBJ databases">
        <authorList>
            <person name="De Vega J J."/>
            <person name="De Vega J J."/>
        </authorList>
    </citation>
    <scope>NUCLEOTIDE SEQUENCE</scope>
</reference>
<feature type="compositionally biased region" description="Polar residues" evidence="1">
    <location>
        <begin position="1"/>
        <end position="21"/>
    </location>
</feature>